<evidence type="ECO:0000313" key="4">
    <source>
        <dbReference type="WBParaSite" id="PTRK_0000875000.1"/>
    </source>
</evidence>
<name>A0A0N4ZKW7_PARTI</name>
<feature type="chain" id="PRO_5005891876" evidence="2">
    <location>
        <begin position="19"/>
        <end position="82"/>
    </location>
</feature>
<dbReference type="AlphaFoldDB" id="A0A0N4ZKW7"/>
<proteinExistence type="predicted"/>
<keyword evidence="2" id="KW-0732">Signal</keyword>
<evidence type="ECO:0000313" key="3">
    <source>
        <dbReference type="Proteomes" id="UP000038045"/>
    </source>
</evidence>
<evidence type="ECO:0000256" key="1">
    <source>
        <dbReference type="SAM" id="MobiDB-lite"/>
    </source>
</evidence>
<reference evidence="4" key="1">
    <citation type="submission" date="2017-02" db="UniProtKB">
        <authorList>
            <consortium name="WormBaseParasite"/>
        </authorList>
    </citation>
    <scope>IDENTIFICATION</scope>
</reference>
<feature type="region of interest" description="Disordered" evidence="1">
    <location>
        <begin position="57"/>
        <end position="82"/>
    </location>
</feature>
<evidence type="ECO:0000256" key="2">
    <source>
        <dbReference type="SAM" id="SignalP"/>
    </source>
</evidence>
<feature type="compositionally biased region" description="Polar residues" evidence="1">
    <location>
        <begin position="57"/>
        <end position="66"/>
    </location>
</feature>
<accession>A0A0N4ZKW7</accession>
<sequence>MNSKILVTITLLVTISLALEDNDPRICVVPEYLEKHCNRDCRKGPCKCKLQYSSRPTYPDTQNPSYPTMPKPTPILDVENNF</sequence>
<dbReference type="Proteomes" id="UP000038045">
    <property type="component" value="Unplaced"/>
</dbReference>
<dbReference type="WBParaSite" id="PTRK_0000875000.1">
    <property type="protein sequence ID" value="PTRK_0000875000.1"/>
    <property type="gene ID" value="PTRK_0000875000"/>
</dbReference>
<protein>
    <submittedName>
        <fullName evidence="4">Secreted protein</fullName>
    </submittedName>
</protein>
<organism evidence="3 4">
    <name type="scientific">Parastrongyloides trichosuri</name>
    <name type="common">Possum-specific nematode worm</name>
    <dbReference type="NCBI Taxonomy" id="131310"/>
    <lineage>
        <taxon>Eukaryota</taxon>
        <taxon>Metazoa</taxon>
        <taxon>Ecdysozoa</taxon>
        <taxon>Nematoda</taxon>
        <taxon>Chromadorea</taxon>
        <taxon>Rhabditida</taxon>
        <taxon>Tylenchina</taxon>
        <taxon>Panagrolaimomorpha</taxon>
        <taxon>Strongyloidoidea</taxon>
        <taxon>Strongyloididae</taxon>
        <taxon>Parastrongyloides</taxon>
    </lineage>
</organism>
<keyword evidence="3" id="KW-1185">Reference proteome</keyword>
<feature type="signal peptide" evidence="2">
    <location>
        <begin position="1"/>
        <end position="18"/>
    </location>
</feature>